<dbReference type="Pfam" id="PF14106">
    <property type="entry name" value="DUF4279"/>
    <property type="match status" value="1"/>
</dbReference>
<sequence length="212" mass="23649">MWGAALPSCMRACRHVPPRLVRLRDGEDYRALRRSWAAIDDPRALTQGSFGDEENCCARGELLSLATRFARGGMQRHERAINMRSTRVGRTGLRTFEASLRLYSRDADLAALCRTANLRPCEVPMSHGPGHGYCVVPFDFHGMELQEAVASICRDLTPHRQSFRQLRKDGGEIELSVVWYSAGTTSETVDARVLKRLGELGIDLSISVCTRA</sequence>
<reference evidence="1 2" key="1">
    <citation type="submission" date="2019-09" db="EMBL/GenBank/DDBJ databases">
        <title>FDA dAtabase for Regulatory Grade micrObial Sequences (FDA-ARGOS): Supporting development and validation of Infectious Disease Dx tests.</title>
        <authorList>
            <person name="Sciortino C."/>
            <person name="Tallon L."/>
            <person name="Sadzewicz L."/>
            <person name="Vavikolanu K."/>
            <person name="Mehta A."/>
            <person name="Aluvathingal J."/>
            <person name="Nadendla S."/>
            <person name="Nandy P."/>
            <person name="Geyer C."/>
            <person name="Yan Y."/>
            <person name="Sichtig H."/>
        </authorList>
    </citation>
    <scope>NUCLEOTIDE SEQUENCE [LARGE SCALE GENOMIC DNA]</scope>
    <source>
        <strain evidence="1 2">FDAARGOS_664</strain>
    </source>
</reference>
<dbReference type="EMBL" id="CP044067">
    <property type="protein sequence ID" value="QET04246.1"/>
    <property type="molecule type" value="Genomic_DNA"/>
</dbReference>
<name>A0A5P2H8H2_9BURK</name>
<dbReference type="InterPro" id="IPR025459">
    <property type="entry name" value="DUF4279"/>
</dbReference>
<evidence type="ECO:0000313" key="2">
    <source>
        <dbReference type="Proteomes" id="UP000322822"/>
    </source>
</evidence>
<proteinExistence type="predicted"/>
<accession>A0A5P2H8H2</accession>
<protein>
    <submittedName>
        <fullName evidence="1">DUF4279 domain-containing protein</fullName>
    </submittedName>
</protein>
<dbReference type="Proteomes" id="UP000322822">
    <property type="component" value="Chromosome 2"/>
</dbReference>
<organism evidence="1 2">
    <name type="scientific">Cupriavidus pauculus</name>
    <dbReference type="NCBI Taxonomy" id="82633"/>
    <lineage>
        <taxon>Bacteria</taxon>
        <taxon>Pseudomonadati</taxon>
        <taxon>Pseudomonadota</taxon>
        <taxon>Betaproteobacteria</taxon>
        <taxon>Burkholderiales</taxon>
        <taxon>Burkholderiaceae</taxon>
        <taxon>Cupriavidus</taxon>
    </lineage>
</organism>
<gene>
    <name evidence="1" type="ORF">FOB72_19025</name>
</gene>
<dbReference type="OrthoDB" id="221531at119060"/>
<dbReference type="AlphaFoldDB" id="A0A5P2H8H2"/>
<evidence type="ECO:0000313" key="1">
    <source>
        <dbReference type="EMBL" id="QET04246.1"/>
    </source>
</evidence>